<proteinExistence type="inferred from homology"/>
<name>A0ABZ0S419_9GAMM</name>
<keyword evidence="8" id="KW-1185">Reference proteome</keyword>
<feature type="transmembrane region" description="Helical" evidence="5">
    <location>
        <begin position="119"/>
        <end position="149"/>
    </location>
</feature>
<organism evidence="7 8">
    <name type="scientific">Thiorhodovibrio winogradskyi</name>
    <dbReference type="NCBI Taxonomy" id="77007"/>
    <lineage>
        <taxon>Bacteria</taxon>
        <taxon>Pseudomonadati</taxon>
        <taxon>Pseudomonadota</taxon>
        <taxon>Gammaproteobacteria</taxon>
        <taxon>Chromatiales</taxon>
        <taxon>Chromatiaceae</taxon>
        <taxon>Thiorhodovibrio</taxon>
    </lineage>
</organism>
<comment type="function">
    <text evidence="5">Part of the twin-arginine translocation (Tat) system that transports large folded proteins containing a characteristic twin-arginine motif in their signal peptide across membranes. Together with TatB, TatC is part of a receptor directly interacting with Tat signal peptides.</text>
</comment>
<evidence type="ECO:0000256" key="5">
    <source>
        <dbReference type="HAMAP-Rule" id="MF_00902"/>
    </source>
</evidence>
<reference evidence="7 8" key="1">
    <citation type="journal article" date="2023" name="Microorganisms">
        <title>Thiorhodovibrio frisius and Trv. litoralis spp. nov., Two Novel Members from a Clade of Fastidious Purple Sulfur Bacteria That Exhibit Unique Red-Shifted Light-Harvesting Capabilities.</title>
        <authorList>
            <person name="Methner A."/>
            <person name="Kuzyk S.B."/>
            <person name="Petersen J."/>
            <person name="Bauer S."/>
            <person name="Brinkmann H."/>
            <person name="Sichau K."/>
            <person name="Wanner G."/>
            <person name="Wolf J."/>
            <person name="Neumann-Schaal M."/>
            <person name="Henke P."/>
            <person name="Tank M."/>
            <person name="Sproer C."/>
            <person name="Bunk B."/>
            <person name="Overmann J."/>
        </authorList>
    </citation>
    <scope>NUCLEOTIDE SEQUENCE [LARGE SCALE GENOMIC DNA]</scope>
    <source>
        <strain evidence="7 8">DSM 6702</strain>
    </source>
</reference>
<feature type="transmembrane region" description="Helical" evidence="5">
    <location>
        <begin position="32"/>
        <end position="50"/>
    </location>
</feature>
<keyword evidence="3 5" id="KW-1133">Transmembrane helix</keyword>
<keyword evidence="5" id="KW-0813">Transport</keyword>
<dbReference type="PRINTS" id="PR01840">
    <property type="entry name" value="TATCFAMILY"/>
</dbReference>
<dbReference type="RefSeq" id="WP_328986377.1">
    <property type="nucleotide sequence ID" value="NZ_CP121472.1"/>
</dbReference>
<keyword evidence="5" id="KW-1003">Cell membrane</keyword>
<sequence>MSARQPAPPLGADNGGIEQPFIDHLIELRDRLLRMVVAIAIIFVGLFPFANNLYTWIAKPIRAQLPEGATMIATQVASPFLTPFKLALVVAVFIAMPYILYQLWAFIAPGLYRHEKRLAVPLLASSIVLFYLGMVFAYFVVFPLVFGFFTSVTPEGVQQMPDIAFYLEFILKLFFAFGIAFEIPIATILLVAAGVTTPAALRQKRPYVIVGVFIAGMLLTPPDVISQTLLAIPMWLLYELGILFSRVFQQDTRAKMPAELDASDDSPAAESREPASPSGSGPAQIVVGHEIDSGDINDPERFRPLTDDEMEAELDAIEADELRAHQDSTDTGGINADGSIGSGAGSITATAALLQQANQRRAEGNLVAARHLLYRVLEDGNIDQRRVARNILSDLDS</sequence>
<gene>
    <name evidence="5 7" type="primary">tatC</name>
    <name evidence="7" type="ORF">Thiowin_00747</name>
</gene>
<dbReference type="HAMAP" id="MF_00902">
    <property type="entry name" value="TatC"/>
    <property type="match status" value="1"/>
</dbReference>
<dbReference type="Pfam" id="PF00902">
    <property type="entry name" value="TatC"/>
    <property type="match status" value="1"/>
</dbReference>
<feature type="transmembrane region" description="Helical" evidence="5">
    <location>
        <begin position="207"/>
        <end position="224"/>
    </location>
</feature>
<dbReference type="InterPro" id="IPR019820">
    <property type="entry name" value="Sec-indep_translocase_CS"/>
</dbReference>
<dbReference type="NCBIfam" id="TIGR00945">
    <property type="entry name" value="tatC"/>
    <property type="match status" value="1"/>
</dbReference>
<comment type="subunit">
    <text evidence="5">The Tat system comprises two distinct complexes: a TatABC complex, containing multiple copies of TatA, TatB and TatC subunits, and a separate TatA complex, containing only TatA subunits. Substrates initially bind to the TatABC complex, which probably triggers association of the separate TatA complex to form the active translocon.</text>
</comment>
<evidence type="ECO:0000313" key="7">
    <source>
        <dbReference type="EMBL" id="WPL15830.1"/>
    </source>
</evidence>
<feature type="transmembrane region" description="Helical" evidence="5">
    <location>
        <begin position="230"/>
        <end position="248"/>
    </location>
</feature>
<comment type="similarity">
    <text evidence="5">Belongs to the TatC family.</text>
</comment>
<evidence type="ECO:0000313" key="8">
    <source>
        <dbReference type="Proteomes" id="UP001432180"/>
    </source>
</evidence>
<evidence type="ECO:0000256" key="6">
    <source>
        <dbReference type="SAM" id="MobiDB-lite"/>
    </source>
</evidence>
<dbReference type="InterPro" id="IPR002033">
    <property type="entry name" value="TatC"/>
</dbReference>
<keyword evidence="5" id="KW-0653">Protein transport</keyword>
<keyword evidence="5" id="KW-0811">Translocation</keyword>
<dbReference type="PROSITE" id="PS01218">
    <property type="entry name" value="TATC"/>
    <property type="match status" value="1"/>
</dbReference>
<comment type="subcellular location">
    <subcellularLocation>
        <location evidence="5">Cell membrane</location>
        <topology evidence="5">Multi-pass membrane protein</topology>
    </subcellularLocation>
    <subcellularLocation>
        <location evidence="1">Membrane</location>
        <topology evidence="1">Multi-pass membrane protein</topology>
    </subcellularLocation>
</comment>
<protein>
    <recommendedName>
        <fullName evidence="5">Sec-independent protein translocase protein TatC</fullName>
    </recommendedName>
</protein>
<keyword evidence="2 5" id="KW-0812">Transmembrane</keyword>
<feature type="region of interest" description="Disordered" evidence="6">
    <location>
        <begin position="257"/>
        <end position="285"/>
    </location>
</feature>
<evidence type="ECO:0000256" key="4">
    <source>
        <dbReference type="ARBA" id="ARBA00023136"/>
    </source>
</evidence>
<feature type="transmembrane region" description="Helical" evidence="5">
    <location>
        <begin position="86"/>
        <end position="107"/>
    </location>
</feature>
<feature type="transmembrane region" description="Helical" evidence="5">
    <location>
        <begin position="169"/>
        <end position="195"/>
    </location>
</feature>
<keyword evidence="4 5" id="KW-0472">Membrane</keyword>
<dbReference type="EMBL" id="CP121472">
    <property type="protein sequence ID" value="WPL15830.1"/>
    <property type="molecule type" value="Genomic_DNA"/>
</dbReference>
<evidence type="ECO:0000256" key="2">
    <source>
        <dbReference type="ARBA" id="ARBA00022692"/>
    </source>
</evidence>
<dbReference type="PANTHER" id="PTHR30371">
    <property type="entry name" value="SEC-INDEPENDENT PROTEIN TRANSLOCASE PROTEIN TATC"/>
    <property type="match status" value="1"/>
</dbReference>
<evidence type="ECO:0000256" key="3">
    <source>
        <dbReference type="ARBA" id="ARBA00022989"/>
    </source>
</evidence>
<dbReference type="PANTHER" id="PTHR30371:SF0">
    <property type="entry name" value="SEC-INDEPENDENT PROTEIN TRANSLOCASE PROTEIN TATC, CHLOROPLASTIC-RELATED"/>
    <property type="match status" value="1"/>
</dbReference>
<evidence type="ECO:0000256" key="1">
    <source>
        <dbReference type="ARBA" id="ARBA00004141"/>
    </source>
</evidence>
<dbReference type="Proteomes" id="UP001432180">
    <property type="component" value="Chromosome"/>
</dbReference>
<accession>A0ABZ0S419</accession>